<evidence type="ECO:0000313" key="2">
    <source>
        <dbReference type="EMBL" id="PHK50268.1"/>
    </source>
</evidence>
<proteinExistence type="predicted"/>
<dbReference type="EMBL" id="MRZN01000004">
    <property type="protein sequence ID" value="PHK50268.1"/>
    <property type="molecule type" value="Genomic_DNA"/>
</dbReference>
<reference evidence="2" key="1">
    <citation type="journal article" date="2017" name="Appl. Environ. Microbiol.">
        <title>Staphylococcus edaphicus sp. nov., isolated in Antarctica, harbours mecC gene and genomic islands with suspected role in adaptation to extreme environment.</title>
        <authorList>
            <person name="Pantucek R."/>
            <person name="Sedlacek I."/>
            <person name="Indrakova A."/>
            <person name="Vrbovska V."/>
            <person name="Maslanova I."/>
            <person name="Kovarovic V."/>
            <person name="Svec P."/>
            <person name="Kralova S."/>
            <person name="Kristofova L."/>
            <person name="Keklakova J."/>
            <person name="Petras P."/>
            <person name="Doskar J."/>
        </authorList>
    </citation>
    <scope>NUCLEOTIDE SEQUENCE</scope>
    <source>
        <strain evidence="2">CCM 8730</strain>
    </source>
</reference>
<feature type="transmembrane region" description="Helical" evidence="1">
    <location>
        <begin position="55"/>
        <end position="75"/>
    </location>
</feature>
<keyword evidence="1" id="KW-0812">Transmembrane</keyword>
<evidence type="ECO:0000313" key="3">
    <source>
        <dbReference type="EMBL" id="UQW82135.1"/>
    </source>
</evidence>
<accession>A0A2C6WHJ4</accession>
<dbReference type="AlphaFoldDB" id="A0A2C6WHJ4"/>
<dbReference type="EMBL" id="CP093217">
    <property type="protein sequence ID" value="UQW82135.1"/>
    <property type="molecule type" value="Genomic_DNA"/>
</dbReference>
<dbReference type="OrthoDB" id="2414175at2"/>
<evidence type="ECO:0000313" key="5">
    <source>
        <dbReference type="Proteomes" id="UP001056588"/>
    </source>
</evidence>
<reference evidence="2" key="3">
    <citation type="submission" date="2017-10" db="EMBL/GenBank/DDBJ databases">
        <authorList>
            <person name="Vrbovska V."/>
            <person name="Kovarovic V."/>
            <person name="Indrakova A."/>
        </authorList>
    </citation>
    <scope>NUCLEOTIDE SEQUENCE</scope>
    <source>
        <strain evidence="2">CCM 8730</strain>
    </source>
</reference>
<evidence type="ECO:0000313" key="4">
    <source>
        <dbReference type="Proteomes" id="UP000223828"/>
    </source>
</evidence>
<evidence type="ECO:0000256" key="1">
    <source>
        <dbReference type="SAM" id="Phobius"/>
    </source>
</evidence>
<name>A0A2C6WHJ4_9STAP</name>
<dbReference type="RefSeq" id="WP_099089711.1">
    <property type="nucleotide sequence ID" value="NZ_CP093217.1"/>
</dbReference>
<protein>
    <submittedName>
        <fullName evidence="2">Uncharacterized protein</fullName>
    </submittedName>
</protein>
<keyword evidence="5" id="KW-1185">Reference proteome</keyword>
<reference evidence="4" key="2">
    <citation type="submission" date="2017-10" db="EMBL/GenBank/DDBJ databases">
        <title>Staphylococcus edaphicus sp. nov., isolated in Antarctica, harbouring mecC gene and genomic islands essential in adaptation to extreme environment.</title>
        <authorList>
            <person name="Pantucek R."/>
            <person name="Sedlacek I."/>
            <person name="Indrakova A."/>
            <person name="Vrbovska V."/>
            <person name="Maslanova I."/>
            <person name="Kovarovic V."/>
            <person name="Svec P."/>
            <person name="Kralova S."/>
            <person name="Kristofova L."/>
            <person name="Keklakova J."/>
            <person name="Petras P."/>
            <person name="Doskar J."/>
        </authorList>
    </citation>
    <scope>NUCLEOTIDE SEQUENCE [LARGE SCALE GENOMIC DNA]</scope>
    <source>
        <strain evidence="4">CCM 5085</strain>
    </source>
</reference>
<reference evidence="3" key="4">
    <citation type="submission" date="2022-03" db="EMBL/GenBank/DDBJ databases">
        <title>Complete Genome Sequence of Staphylococcus edaphicus strain CCM 8731.</title>
        <authorList>
            <person name="Rimmer C.O."/>
            <person name="Thomas J.C."/>
        </authorList>
    </citation>
    <scope>NUCLEOTIDE SEQUENCE</scope>
    <source>
        <strain evidence="3">CCM 8731</strain>
    </source>
</reference>
<organism evidence="2 4">
    <name type="scientific">Staphylococcus edaphicus</name>
    <dbReference type="NCBI Taxonomy" id="1955013"/>
    <lineage>
        <taxon>Bacteria</taxon>
        <taxon>Bacillati</taxon>
        <taxon>Bacillota</taxon>
        <taxon>Bacilli</taxon>
        <taxon>Bacillales</taxon>
        <taxon>Staphylococcaceae</taxon>
        <taxon>Staphylococcus</taxon>
    </lineage>
</organism>
<dbReference type="Proteomes" id="UP000223828">
    <property type="component" value="Unassembled WGS sequence"/>
</dbReference>
<dbReference type="Proteomes" id="UP001056588">
    <property type="component" value="Chromosome"/>
</dbReference>
<sequence length="77" mass="8581">MVKILAIISNVFLVIGIVFLISLNMIMAITMFVVSLAISLTIFNTLFRDRTAMKIIINISFAIVLIAIIFAYVTLTK</sequence>
<gene>
    <name evidence="2" type="ORF">BTJ66_04145</name>
    <name evidence="3" type="ORF">MNY58_03250</name>
</gene>
<keyword evidence="1" id="KW-0472">Membrane</keyword>
<feature type="transmembrane region" description="Helical" evidence="1">
    <location>
        <begin position="12"/>
        <end position="43"/>
    </location>
</feature>
<keyword evidence="1" id="KW-1133">Transmembrane helix</keyword>